<evidence type="ECO:0000313" key="3">
    <source>
        <dbReference type="Proteomes" id="UP001250662"/>
    </source>
</evidence>
<dbReference type="Proteomes" id="UP001250662">
    <property type="component" value="Unassembled WGS sequence"/>
</dbReference>
<organism evidence="2 3">
    <name type="scientific">Croceitalea vernalis</name>
    <dbReference type="NCBI Taxonomy" id="3075599"/>
    <lineage>
        <taxon>Bacteria</taxon>
        <taxon>Pseudomonadati</taxon>
        <taxon>Bacteroidota</taxon>
        <taxon>Flavobacteriia</taxon>
        <taxon>Flavobacteriales</taxon>
        <taxon>Flavobacteriaceae</taxon>
        <taxon>Croceitalea</taxon>
    </lineage>
</organism>
<dbReference type="EMBL" id="JAVRHU010000003">
    <property type="protein sequence ID" value="MDT0622345.1"/>
    <property type="molecule type" value="Genomic_DNA"/>
</dbReference>
<evidence type="ECO:0000313" key="2">
    <source>
        <dbReference type="EMBL" id="MDT0622345.1"/>
    </source>
</evidence>
<proteinExistence type="predicted"/>
<name>A0ABU3BJQ1_9FLAO</name>
<sequence length="52" mass="5882">MKNTSIKVAWFVFAFMAIGVSMYPLVYIYQAFQEGEFGLRQSKALDLLASSI</sequence>
<gene>
    <name evidence="2" type="ORF">RM520_11970</name>
</gene>
<comment type="caution">
    <text evidence="2">The sequence shown here is derived from an EMBL/GenBank/DDBJ whole genome shotgun (WGS) entry which is preliminary data.</text>
</comment>
<evidence type="ECO:0000256" key="1">
    <source>
        <dbReference type="SAM" id="Phobius"/>
    </source>
</evidence>
<keyword evidence="1" id="KW-0812">Transmembrane</keyword>
<keyword evidence="1" id="KW-1133">Transmembrane helix</keyword>
<feature type="transmembrane region" description="Helical" evidence="1">
    <location>
        <begin position="9"/>
        <end position="29"/>
    </location>
</feature>
<keyword evidence="3" id="KW-1185">Reference proteome</keyword>
<dbReference type="RefSeq" id="WP_311388178.1">
    <property type="nucleotide sequence ID" value="NZ_JAVRHU010000003.1"/>
</dbReference>
<reference evidence="2 3" key="1">
    <citation type="submission" date="2023-09" db="EMBL/GenBank/DDBJ databases">
        <authorList>
            <person name="Rey-Velasco X."/>
        </authorList>
    </citation>
    <scope>NUCLEOTIDE SEQUENCE [LARGE SCALE GENOMIC DNA]</scope>
    <source>
        <strain evidence="2 3">P007</strain>
    </source>
</reference>
<evidence type="ECO:0008006" key="4">
    <source>
        <dbReference type="Google" id="ProtNLM"/>
    </source>
</evidence>
<keyword evidence="1" id="KW-0472">Membrane</keyword>
<protein>
    <recommendedName>
        <fullName evidence="4">DUF4234 domain-containing protein</fullName>
    </recommendedName>
</protein>
<accession>A0ABU3BJQ1</accession>